<dbReference type="AlphaFoldDB" id="A0AAP0IS43"/>
<keyword evidence="1" id="KW-0812">Transmembrane</keyword>
<dbReference type="Proteomes" id="UP001420932">
    <property type="component" value="Unassembled WGS sequence"/>
</dbReference>
<protein>
    <submittedName>
        <fullName evidence="2">Uncharacterized protein</fullName>
    </submittedName>
</protein>
<reference evidence="2 3" key="1">
    <citation type="submission" date="2024-01" db="EMBL/GenBank/DDBJ databases">
        <title>Genome assemblies of Stephania.</title>
        <authorList>
            <person name="Yang L."/>
        </authorList>
    </citation>
    <scope>NUCLEOTIDE SEQUENCE [LARGE SCALE GENOMIC DNA]</scope>
    <source>
        <strain evidence="2">YNDBR</strain>
        <tissue evidence="2">Leaf</tissue>
    </source>
</reference>
<keyword evidence="1" id="KW-1133">Transmembrane helix</keyword>
<evidence type="ECO:0000313" key="3">
    <source>
        <dbReference type="Proteomes" id="UP001420932"/>
    </source>
</evidence>
<keyword evidence="1" id="KW-0472">Membrane</keyword>
<dbReference type="EMBL" id="JBBNAF010000008">
    <property type="protein sequence ID" value="KAK9120719.1"/>
    <property type="molecule type" value="Genomic_DNA"/>
</dbReference>
<evidence type="ECO:0000256" key="1">
    <source>
        <dbReference type="SAM" id="Phobius"/>
    </source>
</evidence>
<feature type="transmembrane region" description="Helical" evidence="1">
    <location>
        <begin position="12"/>
        <end position="27"/>
    </location>
</feature>
<comment type="caution">
    <text evidence="2">The sequence shown here is derived from an EMBL/GenBank/DDBJ whole genome shotgun (WGS) entry which is preliminary data.</text>
</comment>
<keyword evidence="3" id="KW-1185">Reference proteome</keyword>
<organism evidence="2 3">
    <name type="scientific">Stephania yunnanensis</name>
    <dbReference type="NCBI Taxonomy" id="152371"/>
    <lineage>
        <taxon>Eukaryota</taxon>
        <taxon>Viridiplantae</taxon>
        <taxon>Streptophyta</taxon>
        <taxon>Embryophyta</taxon>
        <taxon>Tracheophyta</taxon>
        <taxon>Spermatophyta</taxon>
        <taxon>Magnoliopsida</taxon>
        <taxon>Ranunculales</taxon>
        <taxon>Menispermaceae</taxon>
        <taxon>Menispermoideae</taxon>
        <taxon>Cissampelideae</taxon>
        <taxon>Stephania</taxon>
    </lineage>
</organism>
<proteinExistence type="predicted"/>
<gene>
    <name evidence="2" type="ORF">Syun_018336</name>
</gene>
<name>A0AAP0IS43_9MAGN</name>
<sequence length="154" mass="16135">MPRKLDGSECAGGSLISLLLLPCLLLLESRQRCRYRRGGRGRQCGCVGAGGDVVPRGRVIDGDEEAVGMAGSHDDYIGGVGFCIGGFNDDYCELVVGDVEEEHLFHSGFGVGDQDSASSKGLPFVRATELGTSMEAKGKKLSDFAKGFAGLVSS</sequence>
<evidence type="ECO:0000313" key="2">
    <source>
        <dbReference type="EMBL" id="KAK9120719.1"/>
    </source>
</evidence>
<accession>A0AAP0IS43</accession>